<feature type="compositionally biased region" description="Basic residues" evidence="1">
    <location>
        <begin position="391"/>
        <end position="412"/>
    </location>
</feature>
<reference evidence="3 4" key="1">
    <citation type="submission" date="2016-07" db="EMBL/GenBank/DDBJ databases">
        <title>Pervasive Adenine N6-methylation of Active Genes in Fungi.</title>
        <authorList>
            <consortium name="DOE Joint Genome Institute"/>
            <person name="Mondo S.J."/>
            <person name="Dannebaum R.O."/>
            <person name="Kuo R.C."/>
            <person name="Labutti K."/>
            <person name="Haridas S."/>
            <person name="Kuo A."/>
            <person name="Salamov A."/>
            <person name="Ahrendt S.R."/>
            <person name="Lipzen A."/>
            <person name="Sullivan W."/>
            <person name="Andreopoulos W.B."/>
            <person name="Clum A."/>
            <person name="Lindquist E."/>
            <person name="Daum C."/>
            <person name="Ramamoorthy G.K."/>
            <person name="Gryganskyi A."/>
            <person name="Culley D."/>
            <person name="Magnuson J.K."/>
            <person name="James T.Y."/>
            <person name="O'Malley M.A."/>
            <person name="Stajich J.E."/>
            <person name="Spatafora J.W."/>
            <person name="Visel A."/>
            <person name="Grigoriev I.V."/>
        </authorList>
    </citation>
    <scope>NUCLEOTIDE SEQUENCE [LARGE SCALE GENOMIC DNA]</scope>
    <source>
        <strain evidence="3 4">PL171</strain>
    </source>
</reference>
<feature type="compositionally biased region" description="Low complexity" evidence="1">
    <location>
        <begin position="206"/>
        <end position="221"/>
    </location>
</feature>
<sequence>MSSSTLLAASPSAAQPTLMIPDDLIDPTRAAALRFSRFPVVDAAARSLAVAIVDQYITRAWLDKLTLNRDMPRAVLTALAHASRQLEERSLSIPWHSVLLVDLPTVLGNHYAAFAGARAAVAVSSSSVLHQPPPAPKVGTGEIGGLKGRRGKQPGVPSQATQVSGCPSSATSHSSISSDRQAPALQFPFYPSRSHVPPQLTAQSGSSASLAPTALPSTPTQPQAPRPPPVPSPDSAPPGWPTASTPVDQFTPTDAKFSLLMPHVALEPGPDPSATVSPNSPPSATLPGFNDYLRTVANVLLDAFLPASTLEAEAERVLMREIVAGVLGMVIEAMADPVMLLRAITAAFEAGSQQSLAPSQEPLSSSAAPTIHPQQSSTTPTRMQTTILHNQNRRHHLTSNIRTHKSPSLHTS</sequence>
<feature type="region of interest" description="Disordered" evidence="1">
    <location>
        <begin position="127"/>
        <end position="248"/>
    </location>
</feature>
<dbReference type="EMBL" id="MCFL01000004">
    <property type="protein sequence ID" value="ORZ39853.1"/>
    <property type="molecule type" value="Genomic_DNA"/>
</dbReference>
<name>A0A1Y2I1J9_9FUNG</name>
<feature type="region of interest" description="Disordered" evidence="1">
    <location>
        <begin position="355"/>
        <end position="412"/>
    </location>
</feature>
<feature type="compositionally biased region" description="Low complexity" evidence="1">
    <location>
        <begin position="168"/>
        <end position="178"/>
    </location>
</feature>
<dbReference type="Pfam" id="PF02194">
    <property type="entry name" value="PXA"/>
    <property type="match status" value="2"/>
</dbReference>
<evidence type="ECO:0000313" key="3">
    <source>
        <dbReference type="EMBL" id="ORZ39853.1"/>
    </source>
</evidence>
<comment type="caution">
    <text evidence="3">The sequence shown here is derived from an EMBL/GenBank/DDBJ whole genome shotgun (WGS) entry which is preliminary data.</text>
</comment>
<feature type="compositionally biased region" description="Pro residues" evidence="1">
    <location>
        <begin position="222"/>
        <end position="240"/>
    </location>
</feature>
<evidence type="ECO:0000313" key="4">
    <source>
        <dbReference type="Proteomes" id="UP000193411"/>
    </source>
</evidence>
<proteinExistence type="predicted"/>
<feature type="region of interest" description="Disordered" evidence="1">
    <location>
        <begin position="264"/>
        <end position="283"/>
    </location>
</feature>
<gene>
    <name evidence="3" type="ORF">BCR44DRAFT_1216675</name>
</gene>
<dbReference type="AlphaFoldDB" id="A0A1Y2I1J9"/>
<dbReference type="Proteomes" id="UP000193411">
    <property type="component" value="Unassembled WGS sequence"/>
</dbReference>
<dbReference type="InterPro" id="IPR003114">
    <property type="entry name" value="Phox_assoc"/>
</dbReference>
<evidence type="ECO:0000256" key="1">
    <source>
        <dbReference type="SAM" id="MobiDB-lite"/>
    </source>
</evidence>
<protein>
    <submittedName>
        <fullName evidence="3">PXA domain-domain-containing protein</fullName>
    </submittedName>
</protein>
<keyword evidence="4" id="KW-1185">Reference proteome</keyword>
<feature type="compositionally biased region" description="Polar residues" evidence="1">
    <location>
        <begin position="355"/>
        <end position="390"/>
    </location>
</feature>
<accession>A0A1Y2I1J9</accession>
<feature type="domain" description="PXA" evidence="2">
    <location>
        <begin position="256"/>
        <end position="345"/>
    </location>
</feature>
<feature type="domain" description="PXA" evidence="2">
    <location>
        <begin position="39"/>
        <end position="126"/>
    </location>
</feature>
<feature type="compositionally biased region" description="Polar residues" evidence="1">
    <location>
        <begin position="156"/>
        <end position="167"/>
    </location>
</feature>
<dbReference type="OrthoDB" id="431557at2759"/>
<evidence type="ECO:0000259" key="2">
    <source>
        <dbReference type="Pfam" id="PF02194"/>
    </source>
</evidence>
<organism evidence="3 4">
    <name type="scientific">Catenaria anguillulae PL171</name>
    <dbReference type="NCBI Taxonomy" id="765915"/>
    <lineage>
        <taxon>Eukaryota</taxon>
        <taxon>Fungi</taxon>
        <taxon>Fungi incertae sedis</taxon>
        <taxon>Blastocladiomycota</taxon>
        <taxon>Blastocladiomycetes</taxon>
        <taxon>Blastocladiales</taxon>
        <taxon>Catenariaceae</taxon>
        <taxon>Catenaria</taxon>
    </lineage>
</organism>